<keyword evidence="5 6" id="KW-0472">Membrane</keyword>
<reference evidence="7 8" key="1">
    <citation type="journal article" date="2018" name="Arch. Microbiol.">
        <title>New insights into the metabolic potential of the phototrophic purple bacterium Rhodopila globiformis DSM 161(T) from its draft genome sequence and evidence for a vanadium-dependent nitrogenase.</title>
        <authorList>
            <person name="Imhoff J.F."/>
            <person name="Rahn T."/>
            <person name="Kunzel S."/>
            <person name="Neulinger S.C."/>
        </authorList>
    </citation>
    <scope>NUCLEOTIDE SEQUENCE [LARGE SCALE GENOMIC DNA]</scope>
    <source>
        <strain evidence="7 8">DSM 161</strain>
    </source>
</reference>
<dbReference type="PANTHER" id="PTHR30213">
    <property type="entry name" value="INNER MEMBRANE PROTEIN YHJD"/>
    <property type="match status" value="1"/>
</dbReference>
<proteinExistence type="predicted"/>
<evidence type="ECO:0000256" key="2">
    <source>
        <dbReference type="ARBA" id="ARBA00022475"/>
    </source>
</evidence>
<dbReference type="PIRSF" id="PIRSF035875">
    <property type="entry name" value="RNase_BN"/>
    <property type="match status" value="1"/>
</dbReference>
<dbReference type="Proteomes" id="UP000239724">
    <property type="component" value="Unassembled WGS sequence"/>
</dbReference>
<evidence type="ECO:0000256" key="5">
    <source>
        <dbReference type="ARBA" id="ARBA00023136"/>
    </source>
</evidence>
<keyword evidence="2" id="KW-1003">Cell membrane</keyword>
<evidence type="ECO:0000256" key="6">
    <source>
        <dbReference type="SAM" id="Phobius"/>
    </source>
</evidence>
<dbReference type="OrthoDB" id="9797028at2"/>
<dbReference type="NCBIfam" id="TIGR00765">
    <property type="entry name" value="yihY_not_rbn"/>
    <property type="match status" value="1"/>
</dbReference>
<evidence type="ECO:0000313" key="8">
    <source>
        <dbReference type="Proteomes" id="UP000239724"/>
    </source>
</evidence>
<organism evidence="7 8">
    <name type="scientific">Rhodopila globiformis</name>
    <name type="common">Rhodopseudomonas globiformis</name>
    <dbReference type="NCBI Taxonomy" id="1071"/>
    <lineage>
        <taxon>Bacteria</taxon>
        <taxon>Pseudomonadati</taxon>
        <taxon>Pseudomonadota</taxon>
        <taxon>Alphaproteobacteria</taxon>
        <taxon>Acetobacterales</taxon>
        <taxon>Acetobacteraceae</taxon>
        <taxon>Rhodopila</taxon>
    </lineage>
</organism>
<dbReference type="GO" id="GO:0005886">
    <property type="term" value="C:plasma membrane"/>
    <property type="evidence" value="ECO:0007669"/>
    <property type="project" value="UniProtKB-SubCell"/>
</dbReference>
<keyword evidence="4 6" id="KW-1133">Transmembrane helix</keyword>
<sequence>MDSLGKNRVYTILRDTIYAYVEDEDLTRGAAISYYTVTSLGPILVIVVAIAGLAFGRDAAQGAIVHQLTGLIGRQSAELIESALKGAANFSSGILAGAIGLVALIVTASGVFVEMQTALNVIWRAQPKGDTVTRMIKARAASLGLVATLGFLLLVSLIISAVLTAVGNTIDTVIPFGHALLRIAYMAVSFGLIAVMFAAIYKVLPDCDISWHDVRIGAVVTALLFTIGKYLIGLYIGSSAIVTSYGAAASVIVLLIWLYYSAQIFLLGAEFTKVFAAHRGKRIGQAASAREPAS</sequence>
<dbReference type="InterPro" id="IPR017039">
    <property type="entry name" value="Virul_fac_BrkB"/>
</dbReference>
<evidence type="ECO:0000256" key="1">
    <source>
        <dbReference type="ARBA" id="ARBA00004651"/>
    </source>
</evidence>
<evidence type="ECO:0000256" key="4">
    <source>
        <dbReference type="ARBA" id="ARBA00022989"/>
    </source>
</evidence>
<dbReference type="AlphaFoldDB" id="A0A2S6N6C5"/>
<feature type="transmembrane region" description="Helical" evidence="6">
    <location>
        <begin position="242"/>
        <end position="260"/>
    </location>
</feature>
<feature type="transmembrane region" description="Helical" evidence="6">
    <location>
        <begin position="183"/>
        <end position="204"/>
    </location>
</feature>
<dbReference type="Pfam" id="PF03631">
    <property type="entry name" value="Virul_fac_BrkB"/>
    <property type="match status" value="1"/>
</dbReference>
<keyword evidence="3 6" id="KW-0812">Transmembrane</keyword>
<evidence type="ECO:0000256" key="3">
    <source>
        <dbReference type="ARBA" id="ARBA00022692"/>
    </source>
</evidence>
<protein>
    <submittedName>
        <fullName evidence="7">Ribonuclease BN</fullName>
    </submittedName>
</protein>
<feature type="transmembrane region" description="Helical" evidence="6">
    <location>
        <begin position="140"/>
        <end position="163"/>
    </location>
</feature>
<name>A0A2S6N6C5_RHOGL</name>
<evidence type="ECO:0000313" key="7">
    <source>
        <dbReference type="EMBL" id="PPQ30175.1"/>
    </source>
</evidence>
<feature type="transmembrane region" description="Helical" evidence="6">
    <location>
        <begin position="216"/>
        <end position="236"/>
    </location>
</feature>
<dbReference type="EMBL" id="NHRY01000216">
    <property type="protein sequence ID" value="PPQ30175.1"/>
    <property type="molecule type" value="Genomic_DNA"/>
</dbReference>
<dbReference type="PANTHER" id="PTHR30213:SF1">
    <property type="entry name" value="INNER MEMBRANE PROTEIN YHJD"/>
    <property type="match status" value="1"/>
</dbReference>
<feature type="transmembrane region" description="Helical" evidence="6">
    <location>
        <begin position="34"/>
        <end position="55"/>
    </location>
</feature>
<accession>A0A2S6N6C5</accession>
<gene>
    <name evidence="7" type="ORF">CCS01_19985</name>
</gene>
<keyword evidence="8" id="KW-1185">Reference proteome</keyword>
<comment type="subcellular location">
    <subcellularLocation>
        <location evidence="1">Cell membrane</location>
        <topology evidence="1">Multi-pass membrane protein</topology>
    </subcellularLocation>
</comment>
<comment type="caution">
    <text evidence="7">The sequence shown here is derived from an EMBL/GenBank/DDBJ whole genome shotgun (WGS) entry which is preliminary data.</text>
</comment>
<feature type="transmembrane region" description="Helical" evidence="6">
    <location>
        <begin position="94"/>
        <end position="119"/>
    </location>
</feature>